<dbReference type="SUPFAM" id="SSF143422">
    <property type="entry name" value="Transposase IS200-like"/>
    <property type="match status" value="1"/>
</dbReference>
<accession>A0ABW3CZR3</accession>
<dbReference type="EMBL" id="JBHTJH010000017">
    <property type="protein sequence ID" value="MFD0863036.1"/>
    <property type="molecule type" value="Genomic_DNA"/>
</dbReference>
<gene>
    <name evidence="2" type="ORF">ACFQ1M_12545</name>
</gene>
<dbReference type="InterPro" id="IPR036515">
    <property type="entry name" value="Transposase_17_sf"/>
</dbReference>
<dbReference type="InterPro" id="IPR000182">
    <property type="entry name" value="GNAT_dom"/>
</dbReference>
<dbReference type="Gene3D" id="3.40.630.30">
    <property type="match status" value="1"/>
</dbReference>
<evidence type="ECO:0000313" key="2">
    <source>
        <dbReference type="EMBL" id="MFD0863036.1"/>
    </source>
</evidence>
<dbReference type="InterPro" id="IPR016181">
    <property type="entry name" value="Acyl_CoA_acyltransferase"/>
</dbReference>
<name>A0ABW3CZR3_9FLAO</name>
<sequence length="394" mass="46011">MKLETLEKGCYYHIFNRGINSAPLFLSEENMRYFLKLVEKYLVNKVAILSYCLLKNHYHLVIRVDCEPLEATRAFSNLFNAYAKAFNKMYDRTGSLFEKHFKRIRLHDEQYLRDLIVYVHTNPTHHNVSDYRTYVFSSFSHLLEEKVSFIQKEELISLFEDKENYLFVHKTKAAGKSDDLYPQFTDMVGDESPTDLQGSSESSEQHLAGLTAKVEIKNECYTLIRLIDATVEAFFTLINSNRAHICDGFPTTVRKCQTFDAAQVTYRERLQLEEEQKGRYFLLQHSQQDGFIGYFSLKNINTEIGRCEFAYFIDQNFEGRGVVSKLMTQMILFAFDELRMNKIIICTAESNYASQKVALKNGFLQEGILRKEYKKYNGQLEDLLQFGLLKSDLK</sequence>
<keyword evidence="2" id="KW-0808">Transferase</keyword>
<dbReference type="InterPro" id="IPR002686">
    <property type="entry name" value="Transposase_17"/>
</dbReference>
<comment type="caution">
    <text evidence="2">The sequence shown here is derived from an EMBL/GenBank/DDBJ whole genome shotgun (WGS) entry which is preliminary data.</text>
</comment>
<dbReference type="PANTHER" id="PTHR34322:SF2">
    <property type="entry name" value="TRANSPOSASE IS200-LIKE DOMAIN-CONTAINING PROTEIN"/>
    <property type="match status" value="1"/>
</dbReference>
<dbReference type="RefSeq" id="WP_386408719.1">
    <property type="nucleotide sequence ID" value="NZ_JBHTJH010000017.1"/>
</dbReference>
<reference evidence="3" key="1">
    <citation type="journal article" date="2019" name="Int. J. Syst. Evol. Microbiol.">
        <title>The Global Catalogue of Microorganisms (GCM) 10K type strain sequencing project: providing services to taxonomists for standard genome sequencing and annotation.</title>
        <authorList>
            <consortium name="The Broad Institute Genomics Platform"/>
            <consortium name="The Broad Institute Genome Sequencing Center for Infectious Disease"/>
            <person name="Wu L."/>
            <person name="Ma J."/>
        </authorList>
    </citation>
    <scope>NUCLEOTIDE SEQUENCE [LARGE SCALE GENOMIC DNA]</scope>
    <source>
        <strain evidence="3">CCUG 62952</strain>
    </source>
</reference>
<keyword evidence="3" id="KW-1185">Reference proteome</keyword>
<evidence type="ECO:0000313" key="3">
    <source>
        <dbReference type="Proteomes" id="UP001596978"/>
    </source>
</evidence>
<dbReference type="GO" id="GO:0016746">
    <property type="term" value="F:acyltransferase activity"/>
    <property type="evidence" value="ECO:0007669"/>
    <property type="project" value="UniProtKB-KW"/>
</dbReference>
<dbReference type="Pfam" id="PF13302">
    <property type="entry name" value="Acetyltransf_3"/>
    <property type="match status" value="1"/>
</dbReference>
<dbReference type="PANTHER" id="PTHR34322">
    <property type="entry name" value="TRANSPOSASE, Y1_TNP DOMAIN-CONTAINING"/>
    <property type="match status" value="1"/>
</dbReference>
<dbReference type="SMART" id="SM01321">
    <property type="entry name" value="Y1_Tnp"/>
    <property type="match status" value="1"/>
</dbReference>
<organism evidence="2 3">
    <name type="scientific">Sungkyunkwania multivorans</name>
    <dbReference type="NCBI Taxonomy" id="1173618"/>
    <lineage>
        <taxon>Bacteria</taxon>
        <taxon>Pseudomonadati</taxon>
        <taxon>Bacteroidota</taxon>
        <taxon>Flavobacteriia</taxon>
        <taxon>Flavobacteriales</taxon>
        <taxon>Flavobacteriaceae</taxon>
        <taxon>Sungkyunkwania</taxon>
    </lineage>
</organism>
<dbReference type="PROSITE" id="PS51186">
    <property type="entry name" value="GNAT"/>
    <property type="match status" value="1"/>
</dbReference>
<evidence type="ECO:0000259" key="1">
    <source>
        <dbReference type="PROSITE" id="PS51186"/>
    </source>
</evidence>
<dbReference type="Gene3D" id="3.30.70.1290">
    <property type="entry name" value="Transposase IS200-like"/>
    <property type="match status" value="1"/>
</dbReference>
<protein>
    <submittedName>
        <fullName evidence="2">GNAT family N-acetyltransferase</fullName>
        <ecNumber evidence="2">2.3.1.-</ecNumber>
    </submittedName>
</protein>
<keyword evidence="2" id="KW-0012">Acyltransferase</keyword>
<dbReference type="Proteomes" id="UP001596978">
    <property type="component" value="Unassembled WGS sequence"/>
</dbReference>
<dbReference type="SUPFAM" id="SSF55729">
    <property type="entry name" value="Acyl-CoA N-acyltransferases (Nat)"/>
    <property type="match status" value="1"/>
</dbReference>
<dbReference type="EC" id="2.3.1.-" evidence="2"/>
<feature type="domain" description="N-acetyltransferase" evidence="1">
    <location>
        <begin position="222"/>
        <end position="387"/>
    </location>
</feature>
<proteinExistence type="predicted"/>